<keyword evidence="1" id="KW-0732">Signal</keyword>
<accession>A0A1G6PE91</accession>
<dbReference type="RefSeq" id="WP_090389639.1">
    <property type="nucleotide sequence ID" value="NZ_FMZO01000004.1"/>
</dbReference>
<feature type="signal peptide" evidence="1">
    <location>
        <begin position="1"/>
        <end position="19"/>
    </location>
</feature>
<proteinExistence type="predicted"/>
<reference evidence="3" key="1">
    <citation type="submission" date="2016-10" db="EMBL/GenBank/DDBJ databases">
        <authorList>
            <person name="Varghese N."/>
            <person name="Submissions S."/>
        </authorList>
    </citation>
    <scope>NUCLEOTIDE SEQUENCE [LARGE SCALE GENOMIC DNA]</scope>
    <source>
        <strain evidence="3">DSM 25811 / CCM 8410 / LMG 26954 / E90</strain>
    </source>
</reference>
<dbReference type="Proteomes" id="UP000198757">
    <property type="component" value="Unassembled WGS sequence"/>
</dbReference>
<sequence length="313" mass="35316">MRKFLWMALLLSAGYGVHAQDETVKKLQADSDRNIAKDANDTTKMTWKTGGVFNLNIAQGSLSNWSAGGDKFSLALNSLLSTYAFYQNGRNHWDNTLDLNLGYMNTTSLGTRKNDDRIDLVSKYAYDVGKKWDVGALFNFRSQILKGYDYNTDTSKILTSQFLSPAYLLLSPGVTYKPSKTFSIFVSPVTARWTVVMNDSLSARGAYGVDTGRHVKTEFGAFATVNFFKEFNKSISFKSRADFYSNYLHNPQNIDVYWTNLLSMKLGKLFAINYAVDLIYDDDVRLFGPEGKSARPQIRSMLGIGLSYRFSNR</sequence>
<evidence type="ECO:0000256" key="1">
    <source>
        <dbReference type="SAM" id="SignalP"/>
    </source>
</evidence>
<evidence type="ECO:0008006" key="4">
    <source>
        <dbReference type="Google" id="ProtNLM"/>
    </source>
</evidence>
<keyword evidence="3" id="KW-1185">Reference proteome</keyword>
<dbReference type="AlphaFoldDB" id="A0A1G6PE91"/>
<evidence type="ECO:0000313" key="3">
    <source>
        <dbReference type="Proteomes" id="UP000198757"/>
    </source>
</evidence>
<organism evidence="2 3">
    <name type="scientific">Niabella drilacis (strain DSM 25811 / CCM 8410 / CCUG 62505 / LMG 26954 / E90)</name>
    <dbReference type="NCBI Taxonomy" id="1285928"/>
    <lineage>
        <taxon>Bacteria</taxon>
        <taxon>Pseudomonadati</taxon>
        <taxon>Bacteroidota</taxon>
        <taxon>Chitinophagia</taxon>
        <taxon>Chitinophagales</taxon>
        <taxon>Chitinophagaceae</taxon>
        <taxon>Niabella</taxon>
    </lineage>
</organism>
<name>A0A1G6PE91_NIADE</name>
<dbReference type="Pfam" id="PF11276">
    <property type="entry name" value="DUF3078"/>
    <property type="match status" value="1"/>
</dbReference>
<dbReference type="InterPro" id="IPR021428">
    <property type="entry name" value="DUF3078"/>
</dbReference>
<gene>
    <name evidence="2" type="ORF">SAMN04487894_1045</name>
</gene>
<feature type="chain" id="PRO_5011740989" description="DUF3078 domain-containing protein" evidence="1">
    <location>
        <begin position="20"/>
        <end position="313"/>
    </location>
</feature>
<evidence type="ECO:0000313" key="2">
    <source>
        <dbReference type="EMBL" id="SDC78369.1"/>
    </source>
</evidence>
<protein>
    <recommendedName>
        <fullName evidence="4">DUF3078 domain-containing protein</fullName>
    </recommendedName>
</protein>
<dbReference type="OrthoDB" id="1495718at2"/>
<dbReference type="STRING" id="1285928.SAMN04487894_1045"/>
<dbReference type="EMBL" id="FMZO01000004">
    <property type="protein sequence ID" value="SDC78369.1"/>
    <property type="molecule type" value="Genomic_DNA"/>
</dbReference>